<dbReference type="SMART" id="SM00825">
    <property type="entry name" value="PKS_KS"/>
    <property type="match status" value="1"/>
</dbReference>
<keyword evidence="4" id="KW-0511">Multifunctional enzyme</keyword>
<dbReference type="GO" id="GO:0004312">
    <property type="term" value="F:fatty acid synthase activity"/>
    <property type="evidence" value="ECO:0007669"/>
    <property type="project" value="TreeGrafter"/>
</dbReference>
<dbReference type="InterPro" id="IPR016039">
    <property type="entry name" value="Thiolase-like"/>
</dbReference>
<dbReference type="VEuPathDB" id="FungiDB:CH63R_05345"/>
<dbReference type="Gene3D" id="3.40.47.10">
    <property type="match status" value="1"/>
</dbReference>
<dbReference type="eggNOG" id="KOG1202">
    <property type="taxonomic scope" value="Eukaryota"/>
</dbReference>
<dbReference type="HOGENOM" id="CLU_000022_16_2_1"/>
<dbReference type="InterPro" id="IPR014030">
    <property type="entry name" value="Ketoacyl_synth_N"/>
</dbReference>
<organism evidence="6 8">
    <name type="scientific">Colletotrichum higginsianum (strain IMI 349063)</name>
    <name type="common">Crucifer anthracnose fungus</name>
    <dbReference type="NCBI Taxonomy" id="759273"/>
    <lineage>
        <taxon>Eukaryota</taxon>
        <taxon>Fungi</taxon>
        <taxon>Dikarya</taxon>
        <taxon>Ascomycota</taxon>
        <taxon>Pezizomycotina</taxon>
        <taxon>Sordariomycetes</taxon>
        <taxon>Hypocreomycetidae</taxon>
        <taxon>Glomerellales</taxon>
        <taxon>Glomerellaceae</taxon>
        <taxon>Colletotrichum</taxon>
        <taxon>Colletotrichum destructivum species complex</taxon>
    </lineage>
</organism>
<keyword evidence="1" id="KW-0596">Phosphopantetheine</keyword>
<dbReference type="EMBL" id="CACQ02002365">
    <property type="protein sequence ID" value="CCF37220.1"/>
    <property type="molecule type" value="Genomic_DNA"/>
</dbReference>
<dbReference type="PROSITE" id="PS52004">
    <property type="entry name" value="KS3_2"/>
    <property type="match status" value="1"/>
</dbReference>
<accession>H1VAG7</accession>
<evidence type="ECO:0000256" key="2">
    <source>
        <dbReference type="ARBA" id="ARBA00022553"/>
    </source>
</evidence>
<feature type="domain" description="Ketosynthase family 3 (KS3)" evidence="5">
    <location>
        <begin position="35"/>
        <end position="254"/>
    </location>
</feature>
<dbReference type="GO" id="GO:0004315">
    <property type="term" value="F:3-oxoacyl-[acyl-carrier-protein] synthase activity"/>
    <property type="evidence" value="ECO:0007669"/>
    <property type="project" value="InterPro"/>
</dbReference>
<gene>
    <name evidence="6" type="ORF">CH063_08609</name>
    <name evidence="7" type="ORF">CH63R_05345</name>
</gene>
<dbReference type="AlphaFoldDB" id="H1VAG7"/>
<dbReference type="InterPro" id="IPR050091">
    <property type="entry name" value="PKS_NRPS_Biosynth_Enz"/>
</dbReference>
<keyword evidence="3" id="KW-0808">Transferase</keyword>
<dbReference type="PROSITE" id="PS00606">
    <property type="entry name" value="KS3_1"/>
    <property type="match status" value="1"/>
</dbReference>
<dbReference type="Proteomes" id="UP000092177">
    <property type="component" value="Chromosome 3"/>
</dbReference>
<evidence type="ECO:0000259" key="5">
    <source>
        <dbReference type="PROSITE" id="PS52004"/>
    </source>
</evidence>
<evidence type="ECO:0000256" key="1">
    <source>
        <dbReference type="ARBA" id="ARBA00022450"/>
    </source>
</evidence>
<reference evidence="6" key="1">
    <citation type="submission" date="2011-12" db="EMBL/GenBank/DDBJ databases">
        <title>The genome sequence of Colletotrichum higginsianum IMI 34906.</title>
        <authorList>
            <person name="Ma L.-J."/>
            <person name="O'Connell R."/>
            <person name="van Themaat E.V.L."/>
            <person name="Stueber K."/>
            <person name="Young S.K."/>
            <person name="Zeng Q."/>
            <person name="Gargeya S."/>
            <person name="Fitzgerald M."/>
            <person name="Haas B."/>
            <person name="Abouelleil A."/>
            <person name="Alvarado L."/>
            <person name="Arachchi H.M."/>
            <person name="Berlin A."/>
            <person name="Chapman S.B."/>
            <person name="Gearin G."/>
            <person name="Goldberg J."/>
            <person name="Griggs A."/>
            <person name="Gujja S."/>
            <person name="Hansen M."/>
            <person name="Heiman D."/>
            <person name="Howarth C."/>
            <person name="Larimer J."/>
            <person name="Lui A."/>
            <person name="MacDonald P.J.P."/>
            <person name="McCowen C."/>
            <person name="Montmayeur A."/>
            <person name="Murphy C."/>
            <person name="Neiman D."/>
            <person name="Pearson M."/>
            <person name="Priest M."/>
            <person name="Roberts A."/>
            <person name="Saif S."/>
            <person name="Shea T."/>
            <person name="Sisk P."/>
            <person name="Stolte C."/>
            <person name="Sykes S."/>
            <person name="Wortman J."/>
            <person name="Nusbaum C."/>
            <person name="Birren B."/>
        </authorList>
    </citation>
    <scope>NUCLEOTIDE SEQUENCE [LARGE SCALE GENOMIC DNA]</scope>
    <source>
        <strain evidence="6">IMI 349063</strain>
    </source>
</reference>
<dbReference type="InterPro" id="IPR018201">
    <property type="entry name" value="Ketoacyl_synth_AS"/>
</dbReference>
<name>H1VAG7_COLHI</name>
<dbReference type="OrthoDB" id="329835at2759"/>
<evidence type="ECO:0000313" key="8">
    <source>
        <dbReference type="Proteomes" id="UP000007174"/>
    </source>
</evidence>
<dbReference type="GeneID" id="28864427"/>
<dbReference type="STRING" id="759273.H1VAG7"/>
<reference evidence="9" key="4">
    <citation type="journal article" date="2017" name="BMC Genomics">
        <title>Gapless genome assembly of Colletotrichum higginsianum reveals chromosome structure and association of transposable elements with secondary metabolite gene clusters.</title>
        <authorList>
            <person name="Dallery J.-F."/>
            <person name="Lapalu N."/>
            <person name="Zampounis A."/>
            <person name="Pigne S."/>
            <person name="Luyten I."/>
            <person name="Amselem J."/>
            <person name="Wittenberg A.H.J."/>
            <person name="Zhou S."/>
            <person name="de Queiroz M.V."/>
            <person name="Robin G.P."/>
            <person name="Auger A."/>
            <person name="Hainaut M."/>
            <person name="Henrissat B."/>
            <person name="Kim K.-T."/>
            <person name="Lee Y.-H."/>
            <person name="Lespinet O."/>
            <person name="Schwartz D.C."/>
            <person name="Thon M.R."/>
            <person name="O'Connell R.J."/>
        </authorList>
    </citation>
    <scope>NUCLEOTIDE SEQUENCE [LARGE SCALE GENOMIC DNA]</scope>
    <source>
        <strain evidence="9">IMI 349063</strain>
    </source>
</reference>
<dbReference type="RefSeq" id="XP_018161566.1">
    <property type="nucleotide sequence ID" value="XM_018300320.1"/>
</dbReference>
<dbReference type="PANTHER" id="PTHR43775:SF49">
    <property type="entry name" value="SYNTHASE, PUTATIVE (JCVI)-RELATED"/>
    <property type="match status" value="1"/>
</dbReference>
<dbReference type="SUPFAM" id="SSF53901">
    <property type="entry name" value="Thiolase-like"/>
    <property type="match status" value="1"/>
</dbReference>
<evidence type="ECO:0000313" key="9">
    <source>
        <dbReference type="Proteomes" id="UP000092177"/>
    </source>
</evidence>
<dbReference type="InterPro" id="IPR020841">
    <property type="entry name" value="PKS_Beta-ketoAc_synthase_dom"/>
</dbReference>
<dbReference type="KEGG" id="chig:CH63R_05345"/>
<reference evidence="7" key="3">
    <citation type="submission" date="2016-02" db="EMBL/GenBank/DDBJ databases">
        <title>Resequencing and annotation of the Colletotrichum higginsianum genome.</title>
        <authorList>
            <person name="O'Connell R."/>
            <person name="Zambounis A."/>
            <person name="Thon M."/>
            <person name="Dallery J.-F."/>
        </authorList>
    </citation>
    <scope>NUCLEOTIDE SEQUENCE [LARGE SCALE GENOMIC DNA]</scope>
    <source>
        <strain evidence="7">IMI 349063</strain>
    </source>
</reference>
<sequence>MAVLAPEKGLSADANVQTTGINCQGRNQRHAPERFEPVAIIGVAMRLPGRVRNETDFWNLLSAKKSGLCNVPQNRFNIDGFYDPSGTTGTIPINKGYFLEDVDIQQFDTTVFPISKKELERLDPSQRQLLQVAYECFESAGVSSWRGSSTGCYVGEFGEDWADVNAKETQHRGSYRGTGFGDFAMSNRVSYEFGLRGPSMTVKTACSSSLVGLDLACEAIQSGECDSALVGGTSLMFSPTTWMALNDMGLLSQE</sequence>
<dbReference type="GO" id="GO:0044550">
    <property type="term" value="P:secondary metabolite biosynthetic process"/>
    <property type="evidence" value="ECO:0007669"/>
    <property type="project" value="TreeGrafter"/>
</dbReference>
<evidence type="ECO:0000256" key="4">
    <source>
        <dbReference type="ARBA" id="ARBA00023268"/>
    </source>
</evidence>
<protein>
    <submittedName>
        <fullName evidence="6">Fatty acid synthase</fullName>
    </submittedName>
</protein>
<dbReference type="EMBL" id="LTAN01000003">
    <property type="protein sequence ID" value="OBR13049.1"/>
    <property type="molecule type" value="Genomic_DNA"/>
</dbReference>
<dbReference type="Pfam" id="PF00109">
    <property type="entry name" value="ketoacyl-synt"/>
    <property type="match status" value="1"/>
</dbReference>
<dbReference type="CDD" id="cd00833">
    <property type="entry name" value="PKS"/>
    <property type="match status" value="1"/>
</dbReference>
<keyword evidence="9" id="KW-1185">Reference proteome</keyword>
<proteinExistence type="predicted"/>
<keyword evidence="2" id="KW-0597">Phosphoprotein</keyword>
<dbReference type="GO" id="GO:0006633">
    <property type="term" value="P:fatty acid biosynthetic process"/>
    <property type="evidence" value="ECO:0007669"/>
    <property type="project" value="InterPro"/>
</dbReference>
<evidence type="ECO:0000313" key="6">
    <source>
        <dbReference type="EMBL" id="CCF37220.1"/>
    </source>
</evidence>
<dbReference type="Proteomes" id="UP000007174">
    <property type="component" value="Unassembled WGS sequence"/>
</dbReference>
<evidence type="ECO:0000313" key="7">
    <source>
        <dbReference type="EMBL" id="OBR13049.1"/>
    </source>
</evidence>
<dbReference type="PANTHER" id="PTHR43775">
    <property type="entry name" value="FATTY ACID SYNTHASE"/>
    <property type="match status" value="1"/>
</dbReference>
<reference evidence="8" key="2">
    <citation type="journal article" date="2012" name="Nat. Genet.">
        <title>Lifestyle transitions in plant pathogenic Colletotrichum fungi deciphered by genome and transcriptome analyses.</title>
        <authorList>
            <person name="O'Connell R.J."/>
            <person name="Thon M.R."/>
            <person name="Hacquard S."/>
            <person name="Amyotte S.G."/>
            <person name="Kleemann J."/>
            <person name="Torres M.F."/>
            <person name="Damm U."/>
            <person name="Buiate E.A."/>
            <person name="Epstein L."/>
            <person name="Alkan N."/>
            <person name="Altmueller J."/>
            <person name="Alvarado-Balderrama L."/>
            <person name="Bauser C.A."/>
            <person name="Becker C."/>
            <person name="Birren B.W."/>
            <person name="Chen Z."/>
            <person name="Choi J."/>
            <person name="Crouch J.A."/>
            <person name="Duvick J.P."/>
            <person name="Farman M.A."/>
            <person name="Gan P."/>
            <person name="Heiman D."/>
            <person name="Henrissat B."/>
            <person name="Howard R.J."/>
            <person name="Kabbage M."/>
            <person name="Koch C."/>
            <person name="Kracher B."/>
            <person name="Kubo Y."/>
            <person name="Law A.D."/>
            <person name="Lebrun M.-H."/>
            <person name="Lee Y.-H."/>
            <person name="Miyara I."/>
            <person name="Moore N."/>
            <person name="Neumann U."/>
            <person name="Nordstroem K."/>
            <person name="Panaccione D.G."/>
            <person name="Panstruga R."/>
            <person name="Place M."/>
            <person name="Proctor R.H."/>
            <person name="Prusky D."/>
            <person name="Rech G."/>
            <person name="Reinhardt R."/>
            <person name="Rollins J.A."/>
            <person name="Rounsley S."/>
            <person name="Schardl C.L."/>
            <person name="Schwartz D.C."/>
            <person name="Shenoy N."/>
            <person name="Shirasu K."/>
            <person name="Sikhakolli U.R."/>
            <person name="Stueber K."/>
            <person name="Sukno S.A."/>
            <person name="Sweigard J.A."/>
            <person name="Takano Y."/>
            <person name="Takahara H."/>
            <person name="Trail F."/>
            <person name="van der Does H.C."/>
            <person name="Voll L.M."/>
            <person name="Will I."/>
            <person name="Young S."/>
            <person name="Zeng Q."/>
            <person name="Zhang J."/>
            <person name="Zhou S."/>
            <person name="Dickman M.B."/>
            <person name="Schulze-Lefert P."/>
            <person name="Ver Loren van Themaat E."/>
            <person name="Ma L.-J."/>
            <person name="Vaillancourt L.J."/>
        </authorList>
    </citation>
    <scope>NUCLEOTIDE SEQUENCE [LARGE SCALE GENOMIC DNA]</scope>
    <source>
        <strain evidence="8">IMI 349063</strain>
    </source>
</reference>
<evidence type="ECO:0000256" key="3">
    <source>
        <dbReference type="ARBA" id="ARBA00022679"/>
    </source>
</evidence>